<dbReference type="EMBL" id="JAESDN010000012">
    <property type="protein sequence ID" value="KAG7043609.1"/>
    <property type="molecule type" value="Genomic_DNA"/>
</dbReference>
<organism evidence="2 3">
    <name type="scientific">Colletotrichum scovillei</name>
    <dbReference type="NCBI Taxonomy" id="1209932"/>
    <lineage>
        <taxon>Eukaryota</taxon>
        <taxon>Fungi</taxon>
        <taxon>Dikarya</taxon>
        <taxon>Ascomycota</taxon>
        <taxon>Pezizomycotina</taxon>
        <taxon>Sordariomycetes</taxon>
        <taxon>Hypocreomycetidae</taxon>
        <taxon>Glomerellales</taxon>
        <taxon>Glomerellaceae</taxon>
        <taxon>Colletotrichum</taxon>
        <taxon>Colletotrichum acutatum species complex</taxon>
    </lineage>
</organism>
<feature type="region of interest" description="Disordered" evidence="1">
    <location>
        <begin position="124"/>
        <end position="147"/>
    </location>
</feature>
<protein>
    <submittedName>
        <fullName evidence="2">Uncharacterized protein</fullName>
    </submittedName>
</protein>
<reference evidence="2" key="1">
    <citation type="submission" date="2021-05" db="EMBL/GenBank/DDBJ databases">
        <title>Comparative genomics of three Colletotrichum scovillei strains and genetic complementation revealed genes involved fungal growth and virulence on chili pepper.</title>
        <authorList>
            <person name="Hsieh D.-K."/>
            <person name="Chuang S.-C."/>
            <person name="Chen C.-Y."/>
            <person name="Chao Y.-T."/>
            <person name="Lu M.-Y.J."/>
            <person name="Lee M.-H."/>
            <person name="Shih M.-C."/>
        </authorList>
    </citation>
    <scope>NUCLEOTIDE SEQUENCE</scope>
    <source>
        <strain evidence="2">Coll-153</strain>
    </source>
</reference>
<sequence>MRESDWPGRKYGEEQAADRQNSWTLVPFSGGRSRGTFGRMGSDGEMEYGDTFRCLSCEKTQKRKLLGSDPFCTCVLFLQKKKKKTRNSKQTQLMEPRDRTEREANSQDLKWCFVSARRKVFPYSITESDPRDKGEEKQRTSKSNKRK</sequence>
<feature type="compositionally biased region" description="Basic and acidic residues" evidence="1">
    <location>
        <begin position="95"/>
        <end position="105"/>
    </location>
</feature>
<feature type="region of interest" description="Disordered" evidence="1">
    <location>
        <begin position="82"/>
        <end position="105"/>
    </location>
</feature>
<dbReference type="AlphaFoldDB" id="A0A9P7QU81"/>
<dbReference type="Proteomes" id="UP000699042">
    <property type="component" value="Unassembled WGS sequence"/>
</dbReference>
<accession>A0A9P7QU81</accession>
<evidence type="ECO:0000313" key="2">
    <source>
        <dbReference type="EMBL" id="KAG7043609.1"/>
    </source>
</evidence>
<proteinExistence type="predicted"/>
<evidence type="ECO:0000313" key="3">
    <source>
        <dbReference type="Proteomes" id="UP000699042"/>
    </source>
</evidence>
<evidence type="ECO:0000256" key="1">
    <source>
        <dbReference type="SAM" id="MobiDB-lite"/>
    </source>
</evidence>
<name>A0A9P7QU81_9PEZI</name>
<feature type="non-terminal residue" evidence="2">
    <location>
        <position position="1"/>
    </location>
</feature>
<gene>
    <name evidence="2" type="ORF">JMJ77_003312</name>
</gene>
<keyword evidence="3" id="KW-1185">Reference proteome</keyword>
<feature type="compositionally biased region" description="Basic and acidic residues" evidence="1">
    <location>
        <begin position="1"/>
        <end position="17"/>
    </location>
</feature>
<feature type="compositionally biased region" description="Basic and acidic residues" evidence="1">
    <location>
        <begin position="128"/>
        <end position="139"/>
    </location>
</feature>
<feature type="region of interest" description="Disordered" evidence="1">
    <location>
        <begin position="1"/>
        <end position="27"/>
    </location>
</feature>
<comment type="caution">
    <text evidence="2">The sequence shown here is derived from an EMBL/GenBank/DDBJ whole genome shotgun (WGS) entry which is preliminary data.</text>
</comment>